<keyword evidence="6" id="KW-1185">Reference proteome</keyword>
<feature type="domain" description="Glycosyl transferase family 1" evidence="3">
    <location>
        <begin position="177"/>
        <end position="337"/>
    </location>
</feature>
<evidence type="ECO:0000259" key="4">
    <source>
        <dbReference type="Pfam" id="PF13439"/>
    </source>
</evidence>
<evidence type="ECO:0000256" key="1">
    <source>
        <dbReference type="ARBA" id="ARBA00022676"/>
    </source>
</evidence>
<keyword evidence="1" id="KW-0328">Glycosyltransferase</keyword>
<dbReference type="EMBL" id="BMHA01000004">
    <property type="protein sequence ID" value="GGI05400.1"/>
    <property type="molecule type" value="Genomic_DNA"/>
</dbReference>
<dbReference type="InterPro" id="IPR001296">
    <property type="entry name" value="Glyco_trans_1"/>
</dbReference>
<reference evidence="5" key="1">
    <citation type="journal article" date="2014" name="Int. J. Syst. Evol. Microbiol.">
        <title>Complete genome sequence of Corynebacterium casei LMG S-19264T (=DSM 44701T), isolated from a smear-ripened cheese.</title>
        <authorList>
            <consortium name="US DOE Joint Genome Institute (JGI-PGF)"/>
            <person name="Walter F."/>
            <person name="Albersmeier A."/>
            <person name="Kalinowski J."/>
            <person name="Ruckert C."/>
        </authorList>
    </citation>
    <scope>NUCLEOTIDE SEQUENCE</scope>
    <source>
        <strain evidence="5">CGMCC 1.14988</strain>
    </source>
</reference>
<evidence type="ECO:0000313" key="6">
    <source>
        <dbReference type="Proteomes" id="UP000650511"/>
    </source>
</evidence>
<dbReference type="AlphaFoldDB" id="A0A8J3A9H2"/>
<dbReference type="GO" id="GO:0016757">
    <property type="term" value="F:glycosyltransferase activity"/>
    <property type="evidence" value="ECO:0007669"/>
    <property type="project" value="UniProtKB-KW"/>
</dbReference>
<name>A0A8J3A9H2_9ACTN</name>
<dbReference type="RefSeq" id="WP_130649366.1">
    <property type="nucleotide sequence ID" value="NZ_BMHA01000004.1"/>
</dbReference>
<organism evidence="5 6">
    <name type="scientific">Egicoccus halophilus</name>
    <dbReference type="NCBI Taxonomy" id="1670830"/>
    <lineage>
        <taxon>Bacteria</taxon>
        <taxon>Bacillati</taxon>
        <taxon>Actinomycetota</taxon>
        <taxon>Nitriliruptoria</taxon>
        <taxon>Egicoccales</taxon>
        <taxon>Egicoccaceae</taxon>
        <taxon>Egicoccus</taxon>
    </lineage>
</organism>
<dbReference type="SUPFAM" id="SSF53756">
    <property type="entry name" value="UDP-Glycosyltransferase/glycogen phosphorylase"/>
    <property type="match status" value="1"/>
</dbReference>
<accession>A0A8J3A9H2</accession>
<evidence type="ECO:0000256" key="2">
    <source>
        <dbReference type="ARBA" id="ARBA00022679"/>
    </source>
</evidence>
<reference evidence="5" key="2">
    <citation type="submission" date="2020-09" db="EMBL/GenBank/DDBJ databases">
        <authorList>
            <person name="Sun Q."/>
            <person name="Zhou Y."/>
        </authorList>
    </citation>
    <scope>NUCLEOTIDE SEQUENCE</scope>
    <source>
        <strain evidence="5">CGMCC 1.14988</strain>
    </source>
</reference>
<evidence type="ECO:0000313" key="5">
    <source>
        <dbReference type="EMBL" id="GGI05400.1"/>
    </source>
</evidence>
<gene>
    <name evidence="5" type="ORF">GCM10011354_13910</name>
</gene>
<dbReference type="Pfam" id="PF13439">
    <property type="entry name" value="Glyco_transf_4"/>
    <property type="match status" value="1"/>
</dbReference>
<dbReference type="Pfam" id="PF00534">
    <property type="entry name" value="Glycos_transf_1"/>
    <property type="match status" value="1"/>
</dbReference>
<dbReference type="PANTHER" id="PTHR12526">
    <property type="entry name" value="GLYCOSYLTRANSFERASE"/>
    <property type="match status" value="1"/>
</dbReference>
<proteinExistence type="predicted"/>
<dbReference type="Gene3D" id="3.40.50.2000">
    <property type="entry name" value="Glycogen Phosphorylase B"/>
    <property type="match status" value="2"/>
</dbReference>
<keyword evidence="2 5" id="KW-0808">Transferase</keyword>
<dbReference type="InterPro" id="IPR028098">
    <property type="entry name" value="Glyco_trans_4-like_N"/>
</dbReference>
<sequence length="368" mass="40187">MKVLHVLDELRPSGAETMLRIAAPYWQAQGVEVHALATGAEPGPYAPTLARAGVLIHHLPLTQRATFIAQFVRLLRDEEVDVVHLHMERANFPLAVLARAAGRRRIVRTVHNVFAFEGTLRVERIVQRFLQRLMGVRAAAVSPSVAANELRRFGHRTEIVPNTYDSRRFVPPGPQERQELRKEFGIGDKFVLAVVGNCSDVKNHEALLLAMDRLHKGGHAVRLLHAGIEGEVGSAERQVAANLGLKEHIDFFGFVEDIAPLLRASDCFVMPSLYEGLGNAALEAAGCGLPLVLADVPGLKDLGPTIPSVRLVPPYADEIAAAIVALIESGENGRDSLGRSGARAVAEAFSPQHHAENYFRLYNARHLG</sequence>
<dbReference type="OrthoDB" id="3646807at2"/>
<feature type="domain" description="Glycosyltransferase subfamily 4-like N-terminal" evidence="4">
    <location>
        <begin position="13"/>
        <end position="166"/>
    </location>
</feature>
<protein>
    <submittedName>
        <fullName evidence="5">Glycosyl transferase</fullName>
    </submittedName>
</protein>
<dbReference type="Proteomes" id="UP000650511">
    <property type="component" value="Unassembled WGS sequence"/>
</dbReference>
<evidence type="ECO:0000259" key="3">
    <source>
        <dbReference type="Pfam" id="PF00534"/>
    </source>
</evidence>
<comment type="caution">
    <text evidence="5">The sequence shown here is derived from an EMBL/GenBank/DDBJ whole genome shotgun (WGS) entry which is preliminary data.</text>
</comment>